<dbReference type="InterPro" id="IPR019191">
    <property type="entry name" value="Essential_protein_Yae1_N"/>
</dbReference>
<keyword evidence="6" id="KW-0963">Cytoplasm</keyword>
<feature type="compositionally biased region" description="Basic and acidic residues" evidence="8">
    <location>
        <begin position="29"/>
        <end position="44"/>
    </location>
</feature>
<feature type="domain" description="Essential protein Yae1 N-terminal" evidence="9">
    <location>
        <begin position="64"/>
        <end position="102"/>
    </location>
</feature>
<gene>
    <name evidence="10" type="ORF">BON22_2304</name>
</gene>
<keyword evidence="11" id="KW-1185">Reference proteome</keyword>
<evidence type="ECO:0000256" key="3">
    <source>
        <dbReference type="ARBA" id="ARBA00007096"/>
    </source>
</evidence>
<evidence type="ECO:0000256" key="8">
    <source>
        <dbReference type="SAM" id="MobiDB-lite"/>
    </source>
</evidence>
<evidence type="ECO:0000313" key="11">
    <source>
        <dbReference type="Proteomes" id="UP000189513"/>
    </source>
</evidence>
<dbReference type="EMBL" id="MPUK01000004">
    <property type="protein sequence ID" value="ONH67590.1"/>
    <property type="molecule type" value="Genomic_DNA"/>
</dbReference>
<evidence type="ECO:0000259" key="9">
    <source>
        <dbReference type="Pfam" id="PF09811"/>
    </source>
</evidence>
<dbReference type="VEuPathDB" id="FungiDB:BON22_2304"/>
<organism evidence="10 11">
    <name type="scientific">Cyberlindnera fabianii</name>
    <name type="common">Yeast</name>
    <name type="synonym">Hansenula fabianii</name>
    <dbReference type="NCBI Taxonomy" id="36022"/>
    <lineage>
        <taxon>Eukaryota</taxon>
        <taxon>Fungi</taxon>
        <taxon>Dikarya</taxon>
        <taxon>Ascomycota</taxon>
        <taxon>Saccharomycotina</taxon>
        <taxon>Saccharomycetes</taxon>
        <taxon>Phaffomycetales</taxon>
        <taxon>Phaffomycetaceae</taxon>
        <taxon>Cyberlindnera</taxon>
    </lineage>
</organism>
<dbReference type="Proteomes" id="UP000189513">
    <property type="component" value="Unassembled WGS sequence"/>
</dbReference>
<protein>
    <recommendedName>
        <fullName evidence="5">Protein YAE1</fullName>
    </recommendedName>
    <alternativeName>
        <fullName evidence="4">Protein yae1</fullName>
    </alternativeName>
</protein>
<dbReference type="Pfam" id="PF09811">
    <property type="entry name" value="Yae1_N"/>
    <property type="match status" value="1"/>
</dbReference>
<feature type="compositionally biased region" description="Basic and acidic residues" evidence="8">
    <location>
        <begin position="1"/>
        <end position="13"/>
    </location>
</feature>
<comment type="caution">
    <text evidence="10">The sequence shown here is derived from an EMBL/GenBank/DDBJ whole genome shotgun (WGS) entry which is preliminary data.</text>
</comment>
<evidence type="ECO:0000256" key="7">
    <source>
        <dbReference type="ARBA" id="ARBA00023242"/>
    </source>
</evidence>
<evidence type="ECO:0000313" key="10">
    <source>
        <dbReference type="EMBL" id="ONH67590.1"/>
    </source>
</evidence>
<comment type="subcellular location">
    <subcellularLocation>
        <location evidence="2">Cytoplasm</location>
    </subcellularLocation>
    <subcellularLocation>
        <location evidence="1">Nucleus</location>
    </subcellularLocation>
</comment>
<reference evidence="11" key="1">
    <citation type="journal article" date="2017" name="Genome Announc.">
        <title>Genome sequences of Cyberlindnera fabianii 65, Pichia kudriavzevii 129, and Saccharomyces cerevisiae 131 isolated from fermented masau fruits in Zimbabwe.</title>
        <authorList>
            <person name="van Rijswijck I.M.H."/>
            <person name="Derks M.F.L."/>
            <person name="Abee T."/>
            <person name="de Ridder D."/>
            <person name="Smid E.J."/>
        </authorList>
    </citation>
    <scope>NUCLEOTIDE SEQUENCE [LARGE SCALE GENOMIC DNA]</scope>
    <source>
        <strain evidence="11">65</strain>
    </source>
</reference>
<sequence>MGEIDRSLKRTKVESPGISDDDIWASDGGEFHPNVDDGDFYGERTDRPENAEIAAVRRVHAKQGYLAGLSSAKEESLQQGFDEGYPSGAIIGLEVGKILGTLQLLSSFNGVAGTKAKELLSTAKTELHIKKVLHRRYFDDNVQLPEEGHTVVNKWKIEVEKLVEQQRLELSSSNEDVVMN</sequence>
<evidence type="ECO:0000256" key="2">
    <source>
        <dbReference type="ARBA" id="ARBA00004496"/>
    </source>
</evidence>
<evidence type="ECO:0000256" key="4">
    <source>
        <dbReference type="ARBA" id="ARBA00017286"/>
    </source>
</evidence>
<proteinExistence type="inferred from homology"/>
<dbReference type="PANTHER" id="PTHR18829">
    <property type="entry name" value="PROTEIN YAE1 HOMOLOG"/>
    <property type="match status" value="1"/>
</dbReference>
<evidence type="ECO:0000256" key="1">
    <source>
        <dbReference type="ARBA" id="ARBA00004123"/>
    </source>
</evidence>
<keyword evidence="7" id="KW-0539">Nucleus</keyword>
<dbReference type="GO" id="GO:0005634">
    <property type="term" value="C:nucleus"/>
    <property type="evidence" value="ECO:0007669"/>
    <property type="project" value="UniProtKB-SubCell"/>
</dbReference>
<dbReference type="OMA" id="CKNNEAP"/>
<evidence type="ECO:0000256" key="6">
    <source>
        <dbReference type="ARBA" id="ARBA00022490"/>
    </source>
</evidence>
<dbReference type="STRING" id="36022.A0A1V2L758"/>
<dbReference type="PANTHER" id="PTHR18829:SF0">
    <property type="entry name" value="PROTEIN YAE1 HOMOLOG"/>
    <property type="match status" value="1"/>
</dbReference>
<dbReference type="AlphaFoldDB" id="A0A1V2L758"/>
<name>A0A1V2L758_CYBFA</name>
<dbReference type="InterPro" id="IPR038881">
    <property type="entry name" value="Yae1-like"/>
</dbReference>
<comment type="similarity">
    <text evidence="3">Belongs to the YAE1 family.</text>
</comment>
<accession>A0A1V2L758</accession>
<evidence type="ECO:0000256" key="5">
    <source>
        <dbReference type="ARBA" id="ARBA00018400"/>
    </source>
</evidence>
<dbReference type="GO" id="GO:0005737">
    <property type="term" value="C:cytoplasm"/>
    <property type="evidence" value="ECO:0007669"/>
    <property type="project" value="UniProtKB-SubCell"/>
</dbReference>
<feature type="region of interest" description="Disordered" evidence="8">
    <location>
        <begin position="1"/>
        <end position="44"/>
    </location>
</feature>